<keyword evidence="5" id="KW-0769">Symport</keyword>
<keyword evidence="6 13" id="KW-1133">Transmembrane helix</keyword>
<evidence type="ECO:0000313" key="15">
    <source>
        <dbReference type="EMBL" id="CAH1116896.1"/>
    </source>
</evidence>
<organism evidence="15 16">
    <name type="scientific">Phaedon cochleariae</name>
    <name type="common">Mustard beetle</name>
    <dbReference type="NCBI Taxonomy" id="80249"/>
    <lineage>
        <taxon>Eukaryota</taxon>
        <taxon>Metazoa</taxon>
        <taxon>Ecdysozoa</taxon>
        <taxon>Arthropoda</taxon>
        <taxon>Hexapoda</taxon>
        <taxon>Insecta</taxon>
        <taxon>Pterygota</taxon>
        <taxon>Neoptera</taxon>
        <taxon>Endopterygota</taxon>
        <taxon>Coleoptera</taxon>
        <taxon>Polyphaga</taxon>
        <taxon>Cucujiformia</taxon>
        <taxon>Chrysomeloidea</taxon>
        <taxon>Chrysomelidae</taxon>
        <taxon>Chrysomelinae</taxon>
        <taxon>Chrysomelini</taxon>
        <taxon>Phaedon</taxon>
    </lineage>
</organism>
<feature type="transmembrane region" description="Helical" evidence="13">
    <location>
        <begin position="86"/>
        <end position="106"/>
    </location>
</feature>
<feature type="transmembrane region" description="Helical" evidence="13">
    <location>
        <begin position="344"/>
        <end position="361"/>
    </location>
</feature>
<feature type="transmembrane region" description="Helical" evidence="13">
    <location>
        <begin position="373"/>
        <end position="393"/>
    </location>
</feature>
<dbReference type="PANTHER" id="PTHR11662">
    <property type="entry name" value="SOLUTE CARRIER FAMILY 17"/>
    <property type="match status" value="1"/>
</dbReference>
<dbReference type="InterPro" id="IPR036259">
    <property type="entry name" value="MFS_trans_sf"/>
</dbReference>
<evidence type="ECO:0000313" key="16">
    <source>
        <dbReference type="Proteomes" id="UP001153737"/>
    </source>
</evidence>
<dbReference type="GO" id="GO:0016020">
    <property type="term" value="C:membrane"/>
    <property type="evidence" value="ECO:0007669"/>
    <property type="project" value="UniProtKB-SubCell"/>
</dbReference>
<evidence type="ECO:0000256" key="2">
    <source>
        <dbReference type="ARBA" id="ARBA00008586"/>
    </source>
</evidence>
<evidence type="ECO:0000259" key="14">
    <source>
        <dbReference type="PROSITE" id="PS50850"/>
    </source>
</evidence>
<reference evidence="15" key="1">
    <citation type="submission" date="2022-01" db="EMBL/GenBank/DDBJ databases">
        <authorList>
            <person name="King R."/>
        </authorList>
    </citation>
    <scope>NUCLEOTIDE SEQUENCE</scope>
</reference>
<evidence type="ECO:0000256" key="3">
    <source>
        <dbReference type="ARBA" id="ARBA00022448"/>
    </source>
</evidence>
<dbReference type="Gene3D" id="1.20.1250.20">
    <property type="entry name" value="MFS general substrate transporter like domains"/>
    <property type="match status" value="2"/>
</dbReference>
<evidence type="ECO:0000256" key="8">
    <source>
        <dbReference type="ARBA" id="ARBA00023136"/>
    </source>
</evidence>
<feature type="transmembrane region" description="Helical" evidence="13">
    <location>
        <begin position="264"/>
        <end position="288"/>
    </location>
</feature>
<dbReference type="FunFam" id="1.20.1250.20:FF:000003">
    <property type="entry name" value="Solute carrier family 17 member 3"/>
    <property type="match status" value="1"/>
</dbReference>
<proteinExistence type="inferred from homology"/>
<dbReference type="Pfam" id="PF07690">
    <property type="entry name" value="MFS_1"/>
    <property type="match status" value="1"/>
</dbReference>
<dbReference type="InterPro" id="IPR050382">
    <property type="entry name" value="MFS_Na/Anion_cotransporter"/>
</dbReference>
<feature type="compositionally biased region" description="Basic and acidic residues" evidence="12">
    <location>
        <begin position="1"/>
        <end position="11"/>
    </location>
</feature>
<evidence type="ECO:0000256" key="1">
    <source>
        <dbReference type="ARBA" id="ARBA00004141"/>
    </source>
</evidence>
<feature type="transmembrane region" description="Helical" evidence="13">
    <location>
        <begin position="142"/>
        <end position="163"/>
    </location>
</feature>
<evidence type="ECO:0000256" key="4">
    <source>
        <dbReference type="ARBA" id="ARBA00022692"/>
    </source>
</evidence>
<evidence type="ECO:0000256" key="9">
    <source>
        <dbReference type="ARBA" id="ARBA00023201"/>
    </source>
</evidence>
<evidence type="ECO:0000256" key="13">
    <source>
        <dbReference type="SAM" id="Phobius"/>
    </source>
</evidence>
<accession>A0A9P0DCI0</accession>
<evidence type="ECO:0000256" key="11">
    <source>
        <dbReference type="ARBA" id="ARBA00068450"/>
    </source>
</evidence>
<feature type="transmembrane region" description="Helical" evidence="13">
    <location>
        <begin position="207"/>
        <end position="227"/>
    </location>
</feature>
<comment type="subcellular location">
    <subcellularLocation>
        <location evidence="1">Membrane</location>
        <topology evidence="1">Multi-pass membrane protein</topology>
    </subcellularLocation>
</comment>
<feature type="transmembrane region" description="Helical" evidence="13">
    <location>
        <begin position="308"/>
        <end position="332"/>
    </location>
</feature>
<feature type="transmembrane region" description="Helical" evidence="13">
    <location>
        <begin position="439"/>
        <end position="458"/>
    </location>
</feature>
<name>A0A9P0DCI0_PHACE</name>
<reference evidence="15" key="2">
    <citation type="submission" date="2022-10" db="EMBL/GenBank/DDBJ databases">
        <authorList>
            <consortium name="ENA_rothamsted_submissions"/>
            <consortium name="culmorum"/>
            <person name="King R."/>
        </authorList>
    </citation>
    <scope>NUCLEOTIDE SEQUENCE</scope>
</reference>
<feature type="region of interest" description="Disordered" evidence="12">
    <location>
        <begin position="1"/>
        <end position="33"/>
    </location>
</feature>
<evidence type="ECO:0000256" key="6">
    <source>
        <dbReference type="ARBA" id="ARBA00022989"/>
    </source>
</evidence>
<feature type="transmembrane region" description="Helical" evidence="13">
    <location>
        <begin position="175"/>
        <end position="201"/>
    </location>
</feature>
<comment type="function">
    <text evidence="10">May be an inorganic phosphate cotransporter.</text>
</comment>
<dbReference type="GO" id="GO:0006814">
    <property type="term" value="P:sodium ion transport"/>
    <property type="evidence" value="ECO:0007669"/>
    <property type="project" value="UniProtKB-KW"/>
</dbReference>
<comment type="similarity">
    <text evidence="2">Belongs to the major facilitator superfamily. Sodium/anion cotransporter family.</text>
</comment>
<dbReference type="FunFam" id="1.20.1250.20:FF:000144">
    <property type="entry name" value="Picot, isoform B"/>
    <property type="match status" value="1"/>
</dbReference>
<evidence type="ECO:0000256" key="7">
    <source>
        <dbReference type="ARBA" id="ARBA00023053"/>
    </source>
</evidence>
<dbReference type="InterPro" id="IPR020846">
    <property type="entry name" value="MFS_dom"/>
</dbReference>
<evidence type="ECO:0000256" key="5">
    <source>
        <dbReference type="ARBA" id="ARBA00022847"/>
    </source>
</evidence>
<protein>
    <recommendedName>
        <fullName evidence="11">Putative inorganic phosphate cotransporter</fullName>
    </recommendedName>
</protein>
<dbReference type="EMBL" id="OU896707">
    <property type="protein sequence ID" value="CAH1116896.1"/>
    <property type="molecule type" value="Genomic_DNA"/>
</dbReference>
<dbReference type="PROSITE" id="PS50850">
    <property type="entry name" value="MFS"/>
    <property type="match status" value="1"/>
</dbReference>
<dbReference type="CDD" id="cd17318">
    <property type="entry name" value="MFS_SLC17"/>
    <property type="match status" value="1"/>
</dbReference>
<keyword evidence="7" id="KW-0915">Sodium</keyword>
<dbReference type="InterPro" id="IPR011701">
    <property type="entry name" value="MFS"/>
</dbReference>
<feature type="transmembrane region" description="Helical" evidence="13">
    <location>
        <begin position="405"/>
        <end position="427"/>
    </location>
</feature>
<feature type="domain" description="Major facilitator superfamily (MFS) profile" evidence="14">
    <location>
        <begin position="45"/>
        <end position="463"/>
    </location>
</feature>
<gene>
    <name evidence="15" type="ORF">PHAECO_LOCUS282</name>
</gene>
<keyword evidence="8 13" id="KW-0472">Membrane</keyword>
<keyword evidence="9" id="KW-0406">Ion transport</keyword>
<evidence type="ECO:0000256" key="10">
    <source>
        <dbReference type="ARBA" id="ARBA00054632"/>
    </source>
</evidence>
<dbReference type="PANTHER" id="PTHR11662:SF280">
    <property type="entry name" value="FI21844P1-RELATED"/>
    <property type="match status" value="1"/>
</dbReference>
<keyword evidence="9" id="KW-0739">Sodium transport</keyword>
<dbReference type="AlphaFoldDB" id="A0A9P0DCI0"/>
<sequence length="479" mass="52830">MDGEKNDDLEMKQIQSEDISKKEGEDEKSHGPKFGKRHGQMLIYFLLILIAYSIRVNLSVGIVAMTDPTASLNPNIPTYNWTDKSIVLSAFFWGYILPQIAAGWLANRYGPKWFLVGAMGVCSLAGLFLPTMAAQFGSRGVMAARALQGLSQGFIFPSIHNLLAKWVPPGERSRLGTFVYAAGPFGTVVSMLLTGLIASSWYGWPMVFYSFSGAGLAWCFLFSYYGCDGPSHHPTITKEEQFYIENSLGHAEHKPRMSTPWKKIFTSLPVWAIFLTQSGHNWGFWTLLTEIPAYMGHVMNFNIKSNSVLSALPYFVLWVMSFVFSYIADLFVNHNIFSIGVSRKVFNTIGLIVPAIALVFLGSTGEDEHNKAIALLVVAVGINSAIFCGFNVNHMDISPNHAGPLMGVTNGASNVCGIIAPLVVQLLVTDEKDPEQWKVIFYLTASIYAAASLIFVIFGSGEIQPWNDEEKNGKEKSEA</sequence>
<dbReference type="SUPFAM" id="SSF103473">
    <property type="entry name" value="MFS general substrate transporter"/>
    <property type="match status" value="1"/>
</dbReference>
<keyword evidence="3" id="KW-0813">Transport</keyword>
<dbReference type="OrthoDB" id="2985014at2759"/>
<feature type="transmembrane region" description="Helical" evidence="13">
    <location>
        <begin position="113"/>
        <end position="136"/>
    </location>
</feature>
<evidence type="ECO:0000256" key="12">
    <source>
        <dbReference type="SAM" id="MobiDB-lite"/>
    </source>
</evidence>
<dbReference type="GO" id="GO:0006820">
    <property type="term" value="P:monoatomic anion transport"/>
    <property type="evidence" value="ECO:0007669"/>
    <property type="project" value="TreeGrafter"/>
</dbReference>
<keyword evidence="16" id="KW-1185">Reference proteome</keyword>
<dbReference type="GO" id="GO:0015293">
    <property type="term" value="F:symporter activity"/>
    <property type="evidence" value="ECO:0007669"/>
    <property type="project" value="UniProtKB-KW"/>
</dbReference>
<dbReference type="Proteomes" id="UP001153737">
    <property type="component" value="Chromosome 1"/>
</dbReference>
<feature type="transmembrane region" description="Helical" evidence="13">
    <location>
        <begin position="42"/>
        <end position="66"/>
    </location>
</feature>
<keyword evidence="4 13" id="KW-0812">Transmembrane</keyword>
<feature type="compositionally biased region" description="Basic and acidic residues" evidence="12">
    <location>
        <begin position="18"/>
        <end position="30"/>
    </location>
</feature>